<name>A0AAX1UK12_CERSP</name>
<protein>
    <submittedName>
        <fullName evidence="7">LysR family transcriptional regulator</fullName>
    </submittedName>
</protein>
<feature type="domain" description="Mop" evidence="6">
    <location>
        <begin position="195"/>
        <end position="261"/>
    </location>
</feature>
<accession>A0AAX1UK12</accession>
<dbReference type="Gene3D" id="1.10.10.10">
    <property type="entry name" value="Winged helix-like DNA-binding domain superfamily/Winged helix DNA-binding domain"/>
    <property type="match status" value="1"/>
</dbReference>
<keyword evidence="2 5" id="KW-0813">Transport</keyword>
<dbReference type="PANTHER" id="PTHR30432">
    <property type="entry name" value="TRANSCRIPTIONAL REGULATOR MODE"/>
    <property type="match status" value="1"/>
</dbReference>
<dbReference type="AlphaFoldDB" id="A0AAX1UK12"/>
<evidence type="ECO:0000256" key="5">
    <source>
        <dbReference type="PIRNR" id="PIRNR005763"/>
    </source>
</evidence>
<dbReference type="Gene3D" id="2.40.50.100">
    <property type="match status" value="2"/>
</dbReference>
<dbReference type="RefSeq" id="WP_002724680.1">
    <property type="nucleotide sequence ID" value="NZ_CP033437.1"/>
</dbReference>
<evidence type="ECO:0000313" key="8">
    <source>
        <dbReference type="Proteomes" id="UP000266305"/>
    </source>
</evidence>
<evidence type="ECO:0000256" key="4">
    <source>
        <dbReference type="ARBA" id="ARBA00022737"/>
    </source>
</evidence>
<dbReference type="GeneID" id="67449712"/>
<organism evidence="7 8">
    <name type="scientific">Cereibacter sphaeroides</name>
    <name type="common">Rhodobacter sphaeroides</name>
    <dbReference type="NCBI Taxonomy" id="1063"/>
    <lineage>
        <taxon>Bacteria</taxon>
        <taxon>Pseudomonadati</taxon>
        <taxon>Pseudomonadota</taxon>
        <taxon>Alphaproteobacteria</taxon>
        <taxon>Rhodobacterales</taxon>
        <taxon>Paracoccaceae</taxon>
        <taxon>Cereibacter</taxon>
    </lineage>
</organism>
<dbReference type="PIRSF" id="PIRSF005763">
    <property type="entry name" value="Txn_reg_ModE"/>
    <property type="match status" value="1"/>
</dbReference>
<dbReference type="GO" id="GO:0030151">
    <property type="term" value="F:molybdenum ion binding"/>
    <property type="evidence" value="ECO:0007669"/>
    <property type="project" value="UniProtKB-UniRule"/>
</dbReference>
<keyword evidence="4" id="KW-0677">Repeat</keyword>
<dbReference type="InterPro" id="IPR003725">
    <property type="entry name" value="ModE-bd_N"/>
</dbReference>
<dbReference type="InterPro" id="IPR036390">
    <property type="entry name" value="WH_DNA-bd_sf"/>
</dbReference>
<proteinExistence type="inferred from homology"/>
<comment type="similarity">
    <text evidence="1 5">Belongs to the ModE family.</text>
</comment>
<dbReference type="InterPro" id="IPR051815">
    <property type="entry name" value="Molybdate_resp_trans_reg"/>
</dbReference>
<dbReference type="PANTHER" id="PTHR30432:SF1">
    <property type="entry name" value="DNA-BINDING TRANSCRIPTIONAL DUAL REGULATOR MODE"/>
    <property type="match status" value="1"/>
</dbReference>
<dbReference type="InterPro" id="IPR000847">
    <property type="entry name" value="LysR_HTH_N"/>
</dbReference>
<feature type="domain" description="Mop" evidence="6">
    <location>
        <begin position="123"/>
        <end position="189"/>
    </location>
</feature>
<evidence type="ECO:0000256" key="3">
    <source>
        <dbReference type="ARBA" id="ARBA00022505"/>
    </source>
</evidence>
<reference evidence="7 8" key="1">
    <citation type="submission" date="2018-08" db="EMBL/GenBank/DDBJ databases">
        <title>Draft genome sequence of Rhodobacter sphaeroides FY.</title>
        <authorList>
            <person name="Rayyan A."/>
            <person name="Meyer T.E."/>
            <person name="Kyndt J.A."/>
        </authorList>
    </citation>
    <scope>NUCLEOTIDE SEQUENCE [LARGE SCALE GENOMIC DNA]</scope>
    <source>
        <strain evidence="7 8">FY</strain>
    </source>
</reference>
<dbReference type="SUPFAM" id="SSF50331">
    <property type="entry name" value="MOP-like"/>
    <property type="match status" value="2"/>
</dbReference>
<evidence type="ECO:0000313" key="7">
    <source>
        <dbReference type="EMBL" id="RHZ94278.1"/>
    </source>
</evidence>
<dbReference type="Pfam" id="PF03459">
    <property type="entry name" value="TOBE"/>
    <property type="match status" value="2"/>
</dbReference>
<dbReference type="NCBIfam" id="TIGR00638">
    <property type="entry name" value="Mop"/>
    <property type="match status" value="2"/>
</dbReference>
<comment type="caution">
    <text evidence="7">The sequence shown here is derived from an EMBL/GenBank/DDBJ whole genome shotgun (WGS) entry which is preliminary data.</text>
</comment>
<dbReference type="Proteomes" id="UP000266305">
    <property type="component" value="Unassembled WGS sequence"/>
</dbReference>
<dbReference type="GO" id="GO:0003700">
    <property type="term" value="F:DNA-binding transcription factor activity"/>
    <property type="evidence" value="ECO:0007669"/>
    <property type="project" value="InterPro"/>
</dbReference>
<sequence>MPEGLRGALTVERPGQARMGAERVALLAAIGRTGSIAAAAREVGLSYKAAWDAVQAMNNLFARPVVTAAPGGRTGGGALVTPEGEQVIAAFAAIEDGLSRVLSTLETRLALHPADILWSLMMKTSARNVYRCTVTALTQGEVSAEVQMDLGGGQILTAVITERSLADMGLSPGAEVFALVKSSFVILARGDELAQLSVRNRLGGTVASRTDGQVNSEIVLDLGGGKTLAATITRESAERLALQPGDRATALVKASHVIVALP</sequence>
<dbReference type="InterPro" id="IPR016462">
    <property type="entry name" value="ModE"/>
</dbReference>
<dbReference type="GO" id="GO:0015689">
    <property type="term" value="P:molybdate ion transport"/>
    <property type="evidence" value="ECO:0007669"/>
    <property type="project" value="UniProtKB-UniRule"/>
</dbReference>
<dbReference type="InterPro" id="IPR008995">
    <property type="entry name" value="Mo/tungstate-bd_C_term_dom"/>
</dbReference>
<evidence type="ECO:0000256" key="2">
    <source>
        <dbReference type="ARBA" id="ARBA00022448"/>
    </source>
</evidence>
<dbReference type="InterPro" id="IPR004606">
    <property type="entry name" value="Mop_domain"/>
</dbReference>
<dbReference type="Pfam" id="PF00126">
    <property type="entry name" value="HTH_1"/>
    <property type="match status" value="1"/>
</dbReference>
<dbReference type="PROSITE" id="PS51866">
    <property type="entry name" value="MOP"/>
    <property type="match status" value="2"/>
</dbReference>
<dbReference type="InterPro" id="IPR036388">
    <property type="entry name" value="WH-like_DNA-bd_sf"/>
</dbReference>
<dbReference type="NCBIfam" id="TIGR00637">
    <property type="entry name" value="ModE_repress"/>
    <property type="match status" value="1"/>
</dbReference>
<dbReference type="EMBL" id="QWGP01000013">
    <property type="protein sequence ID" value="RHZ94278.1"/>
    <property type="molecule type" value="Genomic_DNA"/>
</dbReference>
<keyword evidence="3 5" id="KW-0500">Molybdenum</keyword>
<evidence type="ECO:0000256" key="1">
    <source>
        <dbReference type="ARBA" id="ARBA00008110"/>
    </source>
</evidence>
<gene>
    <name evidence="7" type="ORF">D1114_12845</name>
</gene>
<dbReference type="InterPro" id="IPR005116">
    <property type="entry name" value="Transp-assoc_OB_typ1"/>
</dbReference>
<evidence type="ECO:0000259" key="6">
    <source>
        <dbReference type="PROSITE" id="PS51866"/>
    </source>
</evidence>
<dbReference type="SUPFAM" id="SSF46785">
    <property type="entry name" value="Winged helix' DNA-binding domain"/>
    <property type="match status" value="1"/>
</dbReference>